<evidence type="ECO:0000256" key="1">
    <source>
        <dbReference type="SAM" id="MobiDB-lite"/>
    </source>
</evidence>
<gene>
    <name evidence="2" type="ORF">ATANTOWER_017037</name>
</gene>
<proteinExistence type="predicted"/>
<feature type="region of interest" description="Disordered" evidence="1">
    <location>
        <begin position="1"/>
        <end position="26"/>
    </location>
</feature>
<protein>
    <submittedName>
        <fullName evidence="2">Uncharacterized protein</fullName>
    </submittedName>
</protein>
<feature type="compositionally biased region" description="Basic residues" evidence="1">
    <location>
        <begin position="10"/>
        <end position="19"/>
    </location>
</feature>
<evidence type="ECO:0000313" key="2">
    <source>
        <dbReference type="EMBL" id="MED6236979.1"/>
    </source>
</evidence>
<organism evidence="2 3">
    <name type="scientific">Ataeniobius toweri</name>
    <dbReference type="NCBI Taxonomy" id="208326"/>
    <lineage>
        <taxon>Eukaryota</taxon>
        <taxon>Metazoa</taxon>
        <taxon>Chordata</taxon>
        <taxon>Craniata</taxon>
        <taxon>Vertebrata</taxon>
        <taxon>Euteleostomi</taxon>
        <taxon>Actinopterygii</taxon>
        <taxon>Neopterygii</taxon>
        <taxon>Teleostei</taxon>
        <taxon>Neoteleostei</taxon>
        <taxon>Acanthomorphata</taxon>
        <taxon>Ovalentaria</taxon>
        <taxon>Atherinomorphae</taxon>
        <taxon>Cyprinodontiformes</taxon>
        <taxon>Goodeidae</taxon>
        <taxon>Ataeniobius</taxon>
    </lineage>
</organism>
<accession>A0ABU7AHP8</accession>
<comment type="caution">
    <text evidence="2">The sequence shown here is derived from an EMBL/GenBank/DDBJ whole genome shotgun (WGS) entry which is preliminary data.</text>
</comment>
<reference evidence="2 3" key="1">
    <citation type="submission" date="2021-07" db="EMBL/GenBank/DDBJ databases">
        <authorList>
            <person name="Palmer J.M."/>
        </authorList>
    </citation>
    <scope>NUCLEOTIDE SEQUENCE [LARGE SCALE GENOMIC DNA]</scope>
    <source>
        <strain evidence="2 3">AT_MEX2019</strain>
        <tissue evidence="2">Muscle</tissue>
    </source>
</reference>
<evidence type="ECO:0000313" key="3">
    <source>
        <dbReference type="Proteomes" id="UP001345963"/>
    </source>
</evidence>
<name>A0ABU7AHP8_9TELE</name>
<dbReference type="EMBL" id="JAHUTI010013358">
    <property type="protein sequence ID" value="MED6236979.1"/>
    <property type="molecule type" value="Genomic_DNA"/>
</dbReference>
<dbReference type="Proteomes" id="UP001345963">
    <property type="component" value="Unassembled WGS sequence"/>
</dbReference>
<sequence length="132" mass="14935">MEASDVPGRNKIRGSKTKRVYSPNQKKFSLSEEQDVNLKQAPIVFFLNLPHAGRTRRAQRLCVGICELLSPGAIRTSLPQRLPGNSGCISDVKHNQPVKATLQIVLSLCHRKQSQTMSMCEIYREAMRMWVK</sequence>
<keyword evidence="3" id="KW-1185">Reference proteome</keyword>